<reference evidence="8" key="1">
    <citation type="submission" date="2023-06" db="EMBL/GenBank/DDBJ databases">
        <title>Genome-scale phylogeny and comparative genomics of the fungal order Sordariales.</title>
        <authorList>
            <consortium name="Lawrence Berkeley National Laboratory"/>
            <person name="Hensen N."/>
            <person name="Bonometti L."/>
            <person name="Westerberg I."/>
            <person name="Brannstrom I.O."/>
            <person name="Guillou S."/>
            <person name="Cros-Aarteil S."/>
            <person name="Calhoun S."/>
            <person name="Haridas S."/>
            <person name="Kuo A."/>
            <person name="Mondo S."/>
            <person name="Pangilinan J."/>
            <person name="Riley R."/>
            <person name="LaButti K."/>
            <person name="Andreopoulos B."/>
            <person name="Lipzen A."/>
            <person name="Chen C."/>
            <person name="Yanf M."/>
            <person name="Daum C."/>
            <person name="Ng V."/>
            <person name="Clum A."/>
            <person name="Steindorff A."/>
            <person name="Ohm R."/>
            <person name="Martin F."/>
            <person name="Silar P."/>
            <person name="Natvig D."/>
            <person name="Lalanne C."/>
            <person name="Gautier V."/>
            <person name="Ament-velasquez S.L."/>
            <person name="Kruys A."/>
            <person name="Hutchinson M.I."/>
            <person name="Powell A.J."/>
            <person name="Barry K."/>
            <person name="Miller A.N."/>
            <person name="Grigoriev I.V."/>
            <person name="Debuchy R."/>
            <person name="Gladieux P."/>
            <person name="Thoren M.H."/>
            <person name="Johannesson H."/>
        </authorList>
    </citation>
    <scope>NUCLEOTIDE SEQUENCE</scope>
    <source>
        <strain evidence="8">SMH3391-2</strain>
    </source>
</reference>
<evidence type="ECO:0000256" key="6">
    <source>
        <dbReference type="SAM" id="Phobius"/>
    </source>
</evidence>
<dbReference type="PANTHER" id="PTHR33048:SF47">
    <property type="entry name" value="INTEGRAL MEMBRANE PROTEIN-RELATED"/>
    <property type="match status" value="1"/>
</dbReference>
<keyword evidence="2 6" id="KW-0812">Transmembrane</keyword>
<evidence type="ECO:0000256" key="4">
    <source>
        <dbReference type="ARBA" id="ARBA00023136"/>
    </source>
</evidence>
<feature type="transmembrane region" description="Helical" evidence="6">
    <location>
        <begin position="116"/>
        <end position="141"/>
    </location>
</feature>
<keyword evidence="3 6" id="KW-1133">Transmembrane helix</keyword>
<keyword evidence="4 6" id="KW-0472">Membrane</keyword>
<gene>
    <name evidence="8" type="ORF">B0T17DRAFT_644753</name>
</gene>
<feature type="transmembrane region" description="Helical" evidence="6">
    <location>
        <begin position="39"/>
        <end position="60"/>
    </location>
</feature>
<evidence type="ECO:0000259" key="7">
    <source>
        <dbReference type="Pfam" id="PF20684"/>
    </source>
</evidence>
<evidence type="ECO:0000313" key="9">
    <source>
        <dbReference type="Proteomes" id="UP001174934"/>
    </source>
</evidence>
<dbReference type="GO" id="GO:0016020">
    <property type="term" value="C:membrane"/>
    <property type="evidence" value="ECO:0007669"/>
    <property type="project" value="UniProtKB-SubCell"/>
</dbReference>
<dbReference type="InterPro" id="IPR049326">
    <property type="entry name" value="Rhodopsin_dom_fungi"/>
</dbReference>
<dbReference type="InterPro" id="IPR052337">
    <property type="entry name" value="SAT4-like"/>
</dbReference>
<evidence type="ECO:0000256" key="2">
    <source>
        <dbReference type="ARBA" id="ARBA00022692"/>
    </source>
</evidence>
<dbReference type="EMBL" id="JAULSR010000006">
    <property type="protein sequence ID" value="KAK0615666.1"/>
    <property type="molecule type" value="Genomic_DNA"/>
</dbReference>
<dbReference type="PANTHER" id="PTHR33048">
    <property type="entry name" value="PTH11-LIKE INTEGRAL MEMBRANE PROTEIN (AFU_ORTHOLOGUE AFUA_5G11245)"/>
    <property type="match status" value="1"/>
</dbReference>
<organism evidence="8 9">
    <name type="scientific">Bombardia bombarda</name>
    <dbReference type="NCBI Taxonomy" id="252184"/>
    <lineage>
        <taxon>Eukaryota</taxon>
        <taxon>Fungi</taxon>
        <taxon>Dikarya</taxon>
        <taxon>Ascomycota</taxon>
        <taxon>Pezizomycotina</taxon>
        <taxon>Sordariomycetes</taxon>
        <taxon>Sordariomycetidae</taxon>
        <taxon>Sordariales</taxon>
        <taxon>Lasiosphaeriaceae</taxon>
        <taxon>Bombardia</taxon>
    </lineage>
</organism>
<comment type="similarity">
    <text evidence="5">Belongs to the SAT4 family.</text>
</comment>
<proteinExistence type="inferred from homology"/>
<feature type="transmembrane region" description="Helical" evidence="6">
    <location>
        <begin position="241"/>
        <end position="261"/>
    </location>
</feature>
<evidence type="ECO:0000256" key="3">
    <source>
        <dbReference type="ARBA" id="ARBA00022989"/>
    </source>
</evidence>
<feature type="non-terminal residue" evidence="8">
    <location>
        <position position="1"/>
    </location>
</feature>
<dbReference type="Proteomes" id="UP001174934">
    <property type="component" value="Unassembled WGS sequence"/>
</dbReference>
<dbReference type="AlphaFoldDB" id="A0AA40BVW0"/>
<keyword evidence="9" id="KW-1185">Reference proteome</keyword>
<feature type="transmembrane region" description="Helical" evidence="6">
    <location>
        <begin position="205"/>
        <end position="229"/>
    </location>
</feature>
<protein>
    <recommendedName>
        <fullName evidence="7">Rhodopsin domain-containing protein</fullName>
    </recommendedName>
</protein>
<feature type="transmembrane region" description="Helical" evidence="6">
    <location>
        <begin position="72"/>
        <end position="96"/>
    </location>
</feature>
<comment type="subcellular location">
    <subcellularLocation>
        <location evidence="1">Membrane</location>
        <topology evidence="1">Multi-pass membrane protein</topology>
    </subcellularLocation>
</comment>
<feature type="transmembrane region" description="Helical" evidence="6">
    <location>
        <begin position="153"/>
        <end position="175"/>
    </location>
</feature>
<evidence type="ECO:0000256" key="5">
    <source>
        <dbReference type="ARBA" id="ARBA00038359"/>
    </source>
</evidence>
<evidence type="ECO:0000256" key="1">
    <source>
        <dbReference type="ARBA" id="ARBA00004141"/>
    </source>
</evidence>
<name>A0AA40BVW0_9PEZI</name>
<feature type="domain" description="Rhodopsin" evidence="7">
    <location>
        <begin position="60"/>
        <end position="317"/>
    </location>
</feature>
<evidence type="ECO:0000313" key="8">
    <source>
        <dbReference type="EMBL" id="KAK0615666.1"/>
    </source>
</evidence>
<comment type="caution">
    <text evidence="8">The sequence shown here is derived from an EMBL/GenBank/DDBJ whole genome shotgun (WGS) entry which is preliminary data.</text>
</comment>
<dbReference type="Pfam" id="PF20684">
    <property type="entry name" value="Fung_rhodopsin"/>
    <property type="match status" value="1"/>
</dbReference>
<accession>A0AA40BVW0</accession>
<sequence>MDGIEPSHTKFNLTYPLSPFNDTAGFAQDGENVGENHSVIPGILFGILVPHIVCTVFILARTWSRLFLLRKWFLDDTLILLAWLFSTAVCIVYSMAAAQSPPRIHEQQQDTGDNTYVLRTYTGLICYQLCLLLTKLSILSFYTRIFSSTGRLLLARATVLFVVLFGVPLLVMSILQCHPITPGSFFFSGSGSPTNNSRCFAFSPLLIASASLHTATDAWLIALIVPCIVRLDLPPRQKAALAVVLSLSIFVIAASLIRLQLSLQANYRPEGGGVGADLGGGGVEVSNTLAFFVMTVLELDMALLCASAPTLRPVLARLWPRLGMGDAEGRGRGSGESGSVDLTSVVSYHGYPWTEPVTPVTGGSKNGSLGDLHLQHQQGMMVGPMMPPLPPPSVHRTPTTLSLRSFMSSMAPRSR</sequence>